<dbReference type="Proteomes" id="UP001569963">
    <property type="component" value="Unassembled WGS sequence"/>
</dbReference>
<accession>A0ABV4Q710</accession>
<name>A0ABV4Q710_9ACTN</name>
<feature type="compositionally biased region" description="Low complexity" evidence="1">
    <location>
        <begin position="13"/>
        <end position="35"/>
    </location>
</feature>
<reference evidence="2 3" key="1">
    <citation type="submission" date="2023-11" db="EMBL/GenBank/DDBJ databases">
        <title>Actinomadura monticuli sp. nov., isolated from volcanic ash.</title>
        <authorList>
            <person name="Lee S.D."/>
            <person name="Yang H."/>
            <person name="Kim I.S."/>
        </authorList>
    </citation>
    <scope>NUCLEOTIDE SEQUENCE [LARGE SCALE GENOMIC DNA]</scope>
    <source>
        <strain evidence="2 3">DLS-62</strain>
    </source>
</reference>
<evidence type="ECO:0000256" key="1">
    <source>
        <dbReference type="SAM" id="MobiDB-lite"/>
    </source>
</evidence>
<dbReference type="RefSeq" id="WP_371948508.1">
    <property type="nucleotide sequence ID" value="NZ_JAXCEI010000003.1"/>
</dbReference>
<sequence>MPPVPRAAERSPRTAAAGTAAAPSRPSAPTWAARPPWDDARSLVRHALDAGTRDNTTALLIRVAGLTPG</sequence>
<gene>
    <name evidence="2" type="ORF">SM611_08325</name>
</gene>
<dbReference type="EMBL" id="JAXCEI010000003">
    <property type="protein sequence ID" value="MFA1538931.1"/>
    <property type="molecule type" value="Genomic_DNA"/>
</dbReference>
<feature type="region of interest" description="Disordered" evidence="1">
    <location>
        <begin position="1"/>
        <end position="36"/>
    </location>
</feature>
<evidence type="ECO:0000313" key="2">
    <source>
        <dbReference type="EMBL" id="MFA1538931.1"/>
    </source>
</evidence>
<comment type="caution">
    <text evidence="2">The sequence shown here is derived from an EMBL/GenBank/DDBJ whole genome shotgun (WGS) entry which is preliminary data.</text>
</comment>
<proteinExistence type="predicted"/>
<keyword evidence="3" id="KW-1185">Reference proteome</keyword>
<protein>
    <submittedName>
        <fullName evidence="2">Uncharacterized protein</fullName>
    </submittedName>
</protein>
<evidence type="ECO:0000313" key="3">
    <source>
        <dbReference type="Proteomes" id="UP001569963"/>
    </source>
</evidence>
<organism evidence="2 3">
    <name type="scientific">Actinomadura monticuli</name>
    <dbReference type="NCBI Taxonomy" id="3097367"/>
    <lineage>
        <taxon>Bacteria</taxon>
        <taxon>Bacillati</taxon>
        <taxon>Actinomycetota</taxon>
        <taxon>Actinomycetes</taxon>
        <taxon>Streptosporangiales</taxon>
        <taxon>Thermomonosporaceae</taxon>
        <taxon>Actinomadura</taxon>
    </lineage>
</organism>